<keyword evidence="5" id="KW-1185">Reference proteome</keyword>
<feature type="chain" id="PRO_5022239432" description="Sialate O-acetylesterase domain-containing protein" evidence="2">
    <location>
        <begin position="20"/>
        <end position="497"/>
    </location>
</feature>
<organism evidence="4 5">
    <name type="scientific">Pirellulimonas nuda</name>
    <dbReference type="NCBI Taxonomy" id="2528009"/>
    <lineage>
        <taxon>Bacteria</taxon>
        <taxon>Pseudomonadati</taxon>
        <taxon>Planctomycetota</taxon>
        <taxon>Planctomycetia</taxon>
        <taxon>Pirellulales</taxon>
        <taxon>Lacipirellulaceae</taxon>
        <taxon>Pirellulimonas</taxon>
    </lineage>
</organism>
<dbReference type="PANTHER" id="PTHR22901">
    <property type="entry name" value="SIALATE O-ACETYLESTERASE"/>
    <property type="match status" value="1"/>
</dbReference>
<evidence type="ECO:0000259" key="3">
    <source>
        <dbReference type="Pfam" id="PF03629"/>
    </source>
</evidence>
<dbReference type="SUPFAM" id="SSF52266">
    <property type="entry name" value="SGNH hydrolase"/>
    <property type="match status" value="1"/>
</dbReference>
<dbReference type="GO" id="GO:0005975">
    <property type="term" value="P:carbohydrate metabolic process"/>
    <property type="evidence" value="ECO:0007669"/>
    <property type="project" value="TreeGrafter"/>
</dbReference>
<dbReference type="Proteomes" id="UP000317429">
    <property type="component" value="Chromosome"/>
</dbReference>
<evidence type="ECO:0000313" key="5">
    <source>
        <dbReference type="Proteomes" id="UP000317429"/>
    </source>
</evidence>
<sequence precursor="true">MQRHVILFAALLVALPLLAAPQAHQAGLQLGSLFQDHMVLQRERPVPVWGTATPGAAITVEFADQKKNATADAAGGWRVDLAPLEACFEPRTMRVASSSGPEAIVLSDVLVGEVWICAGQANMVMPAGRAPKVNALVPKAKNLRTFQVENTVAFDEQETCAGQWRLAGPGSAVAFAFAYYLEQSADAPIGIILSAWGSSSIEGWMPRDMTERLPHFAAIMEGFDADLPAKERVEAILAKPGERATRDDIFLRTRPNILYNAMMKPLAPYACRGLVWYQGEANANSAAGMQQYGKTLPLWIERYRRLWGSEDAHFLVVMLPGFGQRFGGPVEPEDPAALSWAWMRESQLRAQDLPAVGVVNTIDLGMLGNIHPNDKLPIGRRLALLAARDTLGKDVVAQGPTMSRVEASGDAVTVYFDHADGLKTSDGRPPTAFWLAGDEAHWTPAEARIEAGAVVLRAAELPAPRYVRYAFSAKPTVNLVNGAGLPAYPFRTDRFKP</sequence>
<dbReference type="Gene3D" id="3.40.50.1110">
    <property type="entry name" value="SGNH hydrolase"/>
    <property type="match status" value="1"/>
</dbReference>
<feature type="signal peptide" evidence="2">
    <location>
        <begin position="1"/>
        <end position="19"/>
    </location>
</feature>
<feature type="domain" description="Sialate O-acetylesterase" evidence="3">
    <location>
        <begin position="113"/>
        <end position="245"/>
    </location>
</feature>
<gene>
    <name evidence="4" type="ORF">Pla175_46800</name>
</gene>
<protein>
    <recommendedName>
        <fullName evidence="3">Sialate O-acetylesterase domain-containing protein</fullName>
    </recommendedName>
</protein>
<dbReference type="GO" id="GO:0001681">
    <property type="term" value="F:sialate O-acetylesterase activity"/>
    <property type="evidence" value="ECO:0007669"/>
    <property type="project" value="InterPro"/>
</dbReference>
<dbReference type="PANTHER" id="PTHR22901:SF0">
    <property type="entry name" value="SIALATE O-ACETYLESTERASE"/>
    <property type="match status" value="1"/>
</dbReference>
<keyword evidence="1" id="KW-0378">Hydrolase</keyword>
<evidence type="ECO:0000313" key="4">
    <source>
        <dbReference type="EMBL" id="QDU91260.1"/>
    </source>
</evidence>
<dbReference type="EMBL" id="CP036291">
    <property type="protein sequence ID" value="QDU91260.1"/>
    <property type="molecule type" value="Genomic_DNA"/>
</dbReference>
<keyword evidence="2" id="KW-0732">Signal</keyword>
<dbReference type="InterPro" id="IPR005181">
    <property type="entry name" value="SASA"/>
</dbReference>
<dbReference type="KEGG" id="pnd:Pla175_46800"/>
<name>A0A518DIF1_9BACT</name>
<accession>A0A518DIF1</accession>
<dbReference type="AlphaFoldDB" id="A0A518DIF1"/>
<proteinExistence type="predicted"/>
<dbReference type="OrthoDB" id="9795554at2"/>
<evidence type="ECO:0000256" key="2">
    <source>
        <dbReference type="SAM" id="SignalP"/>
    </source>
</evidence>
<feature type="domain" description="Sialate O-acetylesterase" evidence="3">
    <location>
        <begin position="258"/>
        <end position="373"/>
    </location>
</feature>
<dbReference type="Pfam" id="PF03629">
    <property type="entry name" value="SASA"/>
    <property type="match status" value="2"/>
</dbReference>
<dbReference type="InterPro" id="IPR036514">
    <property type="entry name" value="SGNH_hydro_sf"/>
</dbReference>
<dbReference type="InterPro" id="IPR039329">
    <property type="entry name" value="SIAE"/>
</dbReference>
<dbReference type="RefSeq" id="WP_145291200.1">
    <property type="nucleotide sequence ID" value="NZ_CP036291.1"/>
</dbReference>
<reference evidence="4 5" key="1">
    <citation type="submission" date="2019-02" db="EMBL/GenBank/DDBJ databases">
        <title>Deep-cultivation of Planctomycetes and their phenomic and genomic characterization uncovers novel biology.</title>
        <authorList>
            <person name="Wiegand S."/>
            <person name="Jogler M."/>
            <person name="Boedeker C."/>
            <person name="Pinto D."/>
            <person name="Vollmers J."/>
            <person name="Rivas-Marin E."/>
            <person name="Kohn T."/>
            <person name="Peeters S.H."/>
            <person name="Heuer A."/>
            <person name="Rast P."/>
            <person name="Oberbeckmann S."/>
            <person name="Bunk B."/>
            <person name="Jeske O."/>
            <person name="Meyerdierks A."/>
            <person name="Storesund J.E."/>
            <person name="Kallscheuer N."/>
            <person name="Luecker S."/>
            <person name="Lage O.M."/>
            <person name="Pohl T."/>
            <person name="Merkel B.J."/>
            <person name="Hornburger P."/>
            <person name="Mueller R.-W."/>
            <person name="Bruemmer F."/>
            <person name="Labrenz M."/>
            <person name="Spormann A.M."/>
            <person name="Op den Camp H."/>
            <person name="Overmann J."/>
            <person name="Amann R."/>
            <person name="Jetten M.S.M."/>
            <person name="Mascher T."/>
            <person name="Medema M.H."/>
            <person name="Devos D.P."/>
            <person name="Kaster A.-K."/>
            <person name="Ovreas L."/>
            <person name="Rohde M."/>
            <person name="Galperin M.Y."/>
            <person name="Jogler C."/>
        </authorList>
    </citation>
    <scope>NUCLEOTIDE SEQUENCE [LARGE SCALE GENOMIC DNA]</scope>
    <source>
        <strain evidence="4 5">Pla175</strain>
    </source>
</reference>
<evidence type="ECO:0000256" key="1">
    <source>
        <dbReference type="ARBA" id="ARBA00022801"/>
    </source>
</evidence>